<evidence type="ECO:0000313" key="5">
    <source>
        <dbReference type="Proteomes" id="UP001198962"/>
    </source>
</evidence>
<organism evidence="4 5">
    <name type="scientific">Brotaphodocola catenula</name>
    <dbReference type="NCBI Taxonomy" id="2885361"/>
    <lineage>
        <taxon>Bacteria</taxon>
        <taxon>Bacillati</taxon>
        <taxon>Bacillota</taxon>
        <taxon>Clostridia</taxon>
        <taxon>Lachnospirales</taxon>
        <taxon>Lachnospiraceae</taxon>
        <taxon>Brotaphodocola</taxon>
    </lineage>
</organism>
<dbReference type="EMBL" id="JAJEPU010000013">
    <property type="protein sequence ID" value="MCC2164417.1"/>
    <property type="molecule type" value="Genomic_DNA"/>
</dbReference>
<dbReference type="Gene3D" id="3.40.140.10">
    <property type="entry name" value="Cytidine Deaminase, domain 2"/>
    <property type="match status" value="1"/>
</dbReference>
<evidence type="ECO:0000313" key="4">
    <source>
        <dbReference type="EMBL" id="MCC2164417.1"/>
    </source>
</evidence>
<dbReference type="GO" id="GO:0006152">
    <property type="term" value="P:purine nucleoside catabolic process"/>
    <property type="evidence" value="ECO:0007669"/>
    <property type="project" value="TreeGrafter"/>
</dbReference>
<keyword evidence="1" id="KW-0479">Metal-binding</keyword>
<dbReference type="InterPro" id="IPR016192">
    <property type="entry name" value="APOBEC/CMP_deaminase_Zn-bd"/>
</dbReference>
<dbReference type="GO" id="GO:0047974">
    <property type="term" value="F:guanosine deaminase activity"/>
    <property type="evidence" value="ECO:0007669"/>
    <property type="project" value="TreeGrafter"/>
</dbReference>
<dbReference type="PROSITE" id="PS00903">
    <property type="entry name" value="CYT_DCMP_DEAMINASES_1"/>
    <property type="match status" value="1"/>
</dbReference>
<dbReference type="PANTHER" id="PTHR11079">
    <property type="entry name" value="CYTOSINE DEAMINASE FAMILY MEMBER"/>
    <property type="match status" value="1"/>
</dbReference>
<accession>A0AAE3DJS6</accession>
<dbReference type="InterPro" id="IPR016193">
    <property type="entry name" value="Cytidine_deaminase-like"/>
</dbReference>
<evidence type="ECO:0000259" key="3">
    <source>
        <dbReference type="PROSITE" id="PS51747"/>
    </source>
</evidence>
<dbReference type="GO" id="GO:0008270">
    <property type="term" value="F:zinc ion binding"/>
    <property type="evidence" value="ECO:0007669"/>
    <property type="project" value="InterPro"/>
</dbReference>
<dbReference type="SUPFAM" id="SSF53927">
    <property type="entry name" value="Cytidine deaminase-like"/>
    <property type="match status" value="1"/>
</dbReference>
<dbReference type="Proteomes" id="UP001198962">
    <property type="component" value="Unassembled WGS sequence"/>
</dbReference>
<comment type="caution">
    <text evidence="4">The sequence shown here is derived from an EMBL/GenBank/DDBJ whole genome shotgun (WGS) entry which is preliminary data.</text>
</comment>
<evidence type="ECO:0000256" key="2">
    <source>
        <dbReference type="ARBA" id="ARBA00022833"/>
    </source>
</evidence>
<dbReference type="PROSITE" id="PS51747">
    <property type="entry name" value="CYT_DCMP_DEAMINASES_2"/>
    <property type="match status" value="1"/>
</dbReference>
<dbReference type="CDD" id="cd01285">
    <property type="entry name" value="nucleoside_deaminase"/>
    <property type="match status" value="1"/>
</dbReference>
<evidence type="ECO:0000256" key="1">
    <source>
        <dbReference type="ARBA" id="ARBA00022723"/>
    </source>
</evidence>
<keyword evidence="2" id="KW-0862">Zinc</keyword>
<dbReference type="Pfam" id="PF00383">
    <property type="entry name" value="dCMP_cyt_deam_1"/>
    <property type="match status" value="1"/>
</dbReference>
<protein>
    <submittedName>
        <fullName evidence="4">Nucleoside deaminase</fullName>
    </submittedName>
</protein>
<reference evidence="4" key="1">
    <citation type="submission" date="2021-10" db="EMBL/GenBank/DDBJ databases">
        <title>Anaerobic single-cell dispensing facilitates the cultivation of human gut bacteria.</title>
        <authorList>
            <person name="Afrizal A."/>
        </authorList>
    </citation>
    <scope>NUCLEOTIDE SEQUENCE</scope>
    <source>
        <strain evidence="4">CLA-AA-H274</strain>
    </source>
</reference>
<sequence length="153" mass="17352">MNHNEFMKLAIEEAYEGIQKRHGGPFGCVIAKDGKIIGRGHNRVLLNHDATCHGEMEAIRDASRNLGSHDLSGAVLYTTAAPCPMCKGAILWANIDKVYYGCTINDTDQIGFRDEVFYEKWNDDKDGNYGEELERDACKELFKDYAKMEHQIY</sequence>
<dbReference type="InterPro" id="IPR002125">
    <property type="entry name" value="CMP_dCMP_dom"/>
</dbReference>
<name>A0AAE3DJS6_9FIRM</name>
<dbReference type="AlphaFoldDB" id="A0AAE3DJS6"/>
<keyword evidence="5" id="KW-1185">Reference proteome</keyword>
<feature type="domain" description="CMP/dCMP-type deaminase" evidence="3">
    <location>
        <begin position="1"/>
        <end position="115"/>
    </location>
</feature>
<dbReference type="PANTHER" id="PTHR11079:SF161">
    <property type="entry name" value="CMP_DCMP-TYPE DEAMINASE DOMAIN-CONTAINING PROTEIN"/>
    <property type="match status" value="1"/>
</dbReference>
<dbReference type="RefSeq" id="WP_308451060.1">
    <property type="nucleotide sequence ID" value="NZ_JAJEPU010000013.1"/>
</dbReference>
<gene>
    <name evidence="4" type="ORF">LKD32_05905</name>
</gene>
<proteinExistence type="predicted"/>